<feature type="compositionally biased region" description="Basic residues" evidence="1">
    <location>
        <begin position="179"/>
        <end position="202"/>
    </location>
</feature>
<evidence type="ECO:0000313" key="4">
    <source>
        <dbReference type="Proteomes" id="UP000316270"/>
    </source>
</evidence>
<feature type="signal peptide" evidence="2">
    <location>
        <begin position="1"/>
        <end position="16"/>
    </location>
</feature>
<name>A0A517KX46_9PEZI</name>
<evidence type="ECO:0000256" key="2">
    <source>
        <dbReference type="SAM" id="SignalP"/>
    </source>
</evidence>
<feature type="region of interest" description="Disordered" evidence="1">
    <location>
        <begin position="295"/>
        <end position="324"/>
    </location>
</feature>
<evidence type="ECO:0008006" key="5">
    <source>
        <dbReference type="Google" id="ProtNLM"/>
    </source>
</evidence>
<dbReference type="Proteomes" id="UP000316270">
    <property type="component" value="Chromosome 1"/>
</dbReference>
<evidence type="ECO:0000256" key="1">
    <source>
        <dbReference type="SAM" id="MobiDB-lite"/>
    </source>
</evidence>
<sequence>MKYSILLASLAASAVAIPFVDIVVGEDAVTSSTRRDHRHHGTTGWLSSLLGSSRSHSRHRGNRRHRHNSHRHHHALGLGDGDDDGNPIEGEQYECVLTAKHNRDERENTRRCCSQQGGQLYESRGHCIFREFMGNPHEEWQACGMMARGTDFAACYQREQREIEDELAGRGWHSDEEKHRRHHSRHGRHGSHDHHARKHHGGRMNVLDDGDDDDNDDHYSHHGKHGRHHRKQEVYGCRIDLDDENRRHDLLEHCCEDQVRGHVDPESQMCWDVRRRDTPLFENCAMALGAQNAECHKPDDNNGGDGGGHDGDHSGDDDGKDDRY</sequence>
<keyword evidence="2" id="KW-0732">Signal</keyword>
<evidence type="ECO:0000313" key="3">
    <source>
        <dbReference type="EMBL" id="QDS67954.1"/>
    </source>
</evidence>
<gene>
    <name evidence="3" type="ORF">FKW77_008963</name>
</gene>
<dbReference type="EMBL" id="CP042185">
    <property type="protein sequence ID" value="QDS67954.1"/>
    <property type="molecule type" value="Genomic_DNA"/>
</dbReference>
<protein>
    <recommendedName>
        <fullName evidence="5">Extracellular membrane protein CFEM domain-containing protein</fullName>
    </recommendedName>
</protein>
<feature type="compositionally biased region" description="Basic and acidic residues" evidence="1">
    <location>
        <begin position="307"/>
        <end position="324"/>
    </location>
</feature>
<feature type="region of interest" description="Disordered" evidence="1">
    <location>
        <begin position="167"/>
        <end position="231"/>
    </location>
</feature>
<dbReference type="OrthoDB" id="3946204at2759"/>
<dbReference type="AlphaFoldDB" id="A0A517KX46"/>
<feature type="chain" id="PRO_5021995122" description="Extracellular membrane protein CFEM domain-containing protein" evidence="2">
    <location>
        <begin position="17"/>
        <end position="324"/>
    </location>
</feature>
<accession>A0A517KX46</accession>
<proteinExistence type="predicted"/>
<feature type="region of interest" description="Disordered" evidence="1">
    <location>
        <begin position="30"/>
        <end position="85"/>
    </location>
</feature>
<organism evidence="3 4">
    <name type="scientific">Venturia effusa</name>
    <dbReference type="NCBI Taxonomy" id="50376"/>
    <lineage>
        <taxon>Eukaryota</taxon>
        <taxon>Fungi</taxon>
        <taxon>Dikarya</taxon>
        <taxon>Ascomycota</taxon>
        <taxon>Pezizomycotina</taxon>
        <taxon>Dothideomycetes</taxon>
        <taxon>Pleosporomycetidae</taxon>
        <taxon>Venturiales</taxon>
        <taxon>Venturiaceae</taxon>
        <taxon>Venturia</taxon>
    </lineage>
</organism>
<feature type="compositionally biased region" description="Basic residues" evidence="1">
    <location>
        <begin position="221"/>
        <end position="231"/>
    </location>
</feature>
<feature type="compositionally biased region" description="Basic residues" evidence="1">
    <location>
        <begin position="55"/>
        <end position="75"/>
    </location>
</feature>
<reference evidence="3 4" key="1">
    <citation type="submission" date="2019-07" db="EMBL/GenBank/DDBJ databases">
        <title>Finished genome of Venturia effusa.</title>
        <authorList>
            <person name="Young C.A."/>
            <person name="Cox M.P."/>
            <person name="Ganley A.R.D."/>
            <person name="David W.J."/>
        </authorList>
    </citation>
    <scope>NUCLEOTIDE SEQUENCE [LARGE SCALE GENOMIC DNA]</scope>
    <source>
        <strain evidence="4">albino</strain>
    </source>
</reference>
<keyword evidence="4" id="KW-1185">Reference proteome</keyword>